<proteinExistence type="predicted"/>
<evidence type="ECO:0000313" key="2">
    <source>
        <dbReference type="EnsemblPlants" id="AET1Gv20103000.7"/>
    </source>
</evidence>
<reference evidence="3" key="1">
    <citation type="journal article" date="2014" name="Science">
        <title>Ancient hybridizations among the ancestral genomes of bread wheat.</title>
        <authorList>
            <consortium name="International Wheat Genome Sequencing Consortium,"/>
            <person name="Marcussen T."/>
            <person name="Sandve S.R."/>
            <person name="Heier L."/>
            <person name="Spannagl M."/>
            <person name="Pfeifer M."/>
            <person name="Jakobsen K.S."/>
            <person name="Wulff B.B."/>
            <person name="Steuernagel B."/>
            <person name="Mayer K.F."/>
            <person name="Olsen O.A."/>
        </authorList>
    </citation>
    <scope>NUCLEOTIDE SEQUENCE [LARGE SCALE GENOMIC DNA]</scope>
    <source>
        <strain evidence="3">cv. AL8/78</strain>
    </source>
</reference>
<accession>A0A452XPY8</accession>
<reference evidence="2" key="3">
    <citation type="journal article" date="2017" name="Nature">
        <title>Genome sequence of the progenitor of the wheat D genome Aegilops tauschii.</title>
        <authorList>
            <person name="Luo M.C."/>
            <person name="Gu Y.Q."/>
            <person name="Puiu D."/>
            <person name="Wang H."/>
            <person name="Twardziok S.O."/>
            <person name="Deal K.R."/>
            <person name="Huo N."/>
            <person name="Zhu T."/>
            <person name="Wang L."/>
            <person name="Wang Y."/>
            <person name="McGuire P.E."/>
            <person name="Liu S."/>
            <person name="Long H."/>
            <person name="Ramasamy R.K."/>
            <person name="Rodriguez J.C."/>
            <person name="Van S.L."/>
            <person name="Yuan L."/>
            <person name="Wang Z."/>
            <person name="Xia Z."/>
            <person name="Xiao L."/>
            <person name="Anderson O.D."/>
            <person name="Ouyang S."/>
            <person name="Liang Y."/>
            <person name="Zimin A.V."/>
            <person name="Pertea G."/>
            <person name="Qi P."/>
            <person name="Bennetzen J.L."/>
            <person name="Dai X."/>
            <person name="Dawson M.W."/>
            <person name="Muller H.G."/>
            <person name="Kugler K."/>
            <person name="Rivarola-Duarte L."/>
            <person name="Spannagl M."/>
            <person name="Mayer K.F.X."/>
            <person name="Lu F.H."/>
            <person name="Bevan M.W."/>
            <person name="Leroy P."/>
            <person name="Li P."/>
            <person name="You F.M."/>
            <person name="Sun Q."/>
            <person name="Liu Z."/>
            <person name="Lyons E."/>
            <person name="Wicker T."/>
            <person name="Salzberg S.L."/>
            <person name="Devos K.M."/>
            <person name="Dvorak J."/>
        </authorList>
    </citation>
    <scope>NUCLEOTIDE SEQUENCE [LARGE SCALE GENOMIC DNA]</scope>
    <source>
        <strain evidence="2">cv. AL8/78</strain>
    </source>
</reference>
<evidence type="ECO:0000256" key="1">
    <source>
        <dbReference type="SAM" id="MobiDB-lite"/>
    </source>
</evidence>
<dbReference type="Gramene" id="AET1Gv20103000.7">
    <property type="protein sequence ID" value="AET1Gv20103000.7"/>
    <property type="gene ID" value="AET1Gv20103000"/>
</dbReference>
<dbReference type="AlphaFoldDB" id="A0A452XPY8"/>
<reference evidence="3" key="2">
    <citation type="journal article" date="2017" name="Nat. Plants">
        <title>The Aegilops tauschii genome reveals multiple impacts of transposons.</title>
        <authorList>
            <person name="Zhao G."/>
            <person name="Zou C."/>
            <person name="Li K."/>
            <person name="Wang K."/>
            <person name="Li T."/>
            <person name="Gao L."/>
            <person name="Zhang X."/>
            <person name="Wang H."/>
            <person name="Yang Z."/>
            <person name="Liu X."/>
            <person name="Jiang W."/>
            <person name="Mao L."/>
            <person name="Kong X."/>
            <person name="Jiao Y."/>
            <person name="Jia J."/>
        </authorList>
    </citation>
    <scope>NUCLEOTIDE SEQUENCE [LARGE SCALE GENOMIC DNA]</scope>
    <source>
        <strain evidence="3">cv. AL8/78</strain>
    </source>
</reference>
<feature type="compositionally biased region" description="Polar residues" evidence="1">
    <location>
        <begin position="13"/>
        <end position="22"/>
    </location>
</feature>
<evidence type="ECO:0000313" key="3">
    <source>
        <dbReference type="Proteomes" id="UP000015105"/>
    </source>
</evidence>
<protein>
    <submittedName>
        <fullName evidence="2">Uncharacterized protein</fullName>
    </submittedName>
</protein>
<name>A0A452XPY8_AEGTS</name>
<organism evidence="2 3">
    <name type="scientific">Aegilops tauschii subsp. strangulata</name>
    <name type="common">Goatgrass</name>
    <dbReference type="NCBI Taxonomy" id="200361"/>
    <lineage>
        <taxon>Eukaryota</taxon>
        <taxon>Viridiplantae</taxon>
        <taxon>Streptophyta</taxon>
        <taxon>Embryophyta</taxon>
        <taxon>Tracheophyta</taxon>
        <taxon>Spermatophyta</taxon>
        <taxon>Magnoliopsida</taxon>
        <taxon>Liliopsida</taxon>
        <taxon>Poales</taxon>
        <taxon>Poaceae</taxon>
        <taxon>BOP clade</taxon>
        <taxon>Pooideae</taxon>
        <taxon>Triticodae</taxon>
        <taxon>Triticeae</taxon>
        <taxon>Triticinae</taxon>
        <taxon>Aegilops</taxon>
    </lineage>
</organism>
<sequence length="198" mass="22200">PPATAQEGESRRPLSQNFTPWRSPSPLCPLLFPPGRRRRGAIRRDVHQRRRLRRVQALRSTRPPPLRRPNHPDPASSSTPAATQLKFAEHRICPGQGPRPRMWPGKFIFFIFLVGVTDLSNVDGQVCRGGEATSLVRYAGCGATSGWTRRIRIGNAPEEREMNPNRKTSLQLSVRAYGEKGVSTVVLLDTRTVFYALP</sequence>
<dbReference type="Proteomes" id="UP000015105">
    <property type="component" value="Chromosome 1D"/>
</dbReference>
<feature type="compositionally biased region" description="Basic residues" evidence="1">
    <location>
        <begin position="35"/>
        <end position="56"/>
    </location>
</feature>
<reference evidence="2" key="4">
    <citation type="submission" date="2019-03" db="UniProtKB">
        <authorList>
            <consortium name="EnsemblPlants"/>
        </authorList>
    </citation>
    <scope>IDENTIFICATION</scope>
</reference>
<feature type="region of interest" description="Disordered" evidence="1">
    <location>
        <begin position="1"/>
        <end position="84"/>
    </location>
</feature>
<keyword evidence="3" id="KW-1185">Reference proteome</keyword>
<feature type="compositionally biased region" description="Low complexity" evidence="1">
    <location>
        <begin position="24"/>
        <end position="34"/>
    </location>
</feature>
<dbReference type="EnsemblPlants" id="AET1Gv20103000.7">
    <property type="protein sequence ID" value="AET1Gv20103000.7"/>
    <property type="gene ID" value="AET1Gv20103000"/>
</dbReference>
<reference evidence="2" key="5">
    <citation type="journal article" date="2021" name="G3 (Bethesda)">
        <title>Aegilops tauschii genome assembly Aet v5.0 features greater sequence contiguity and improved annotation.</title>
        <authorList>
            <person name="Wang L."/>
            <person name="Zhu T."/>
            <person name="Rodriguez J.C."/>
            <person name="Deal K.R."/>
            <person name="Dubcovsky J."/>
            <person name="McGuire P.E."/>
            <person name="Lux T."/>
            <person name="Spannagl M."/>
            <person name="Mayer K.F.X."/>
            <person name="Baldrich P."/>
            <person name="Meyers B.C."/>
            <person name="Huo N."/>
            <person name="Gu Y.Q."/>
            <person name="Zhou H."/>
            <person name="Devos K.M."/>
            <person name="Bennetzen J.L."/>
            <person name="Unver T."/>
            <person name="Budak H."/>
            <person name="Gulick P.J."/>
            <person name="Galiba G."/>
            <person name="Kalapos B."/>
            <person name="Nelson D.R."/>
            <person name="Li P."/>
            <person name="You F.M."/>
            <person name="Luo M.C."/>
            <person name="Dvorak J."/>
        </authorList>
    </citation>
    <scope>NUCLEOTIDE SEQUENCE [LARGE SCALE GENOMIC DNA]</scope>
    <source>
        <strain evidence="2">cv. AL8/78</strain>
    </source>
</reference>